<dbReference type="InterPro" id="IPR011701">
    <property type="entry name" value="MFS"/>
</dbReference>
<dbReference type="InterPro" id="IPR036259">
    <property type="entry name" value="MFS_trans_sf"/>
</dbReference>
<keyword evidence="7" id="KW-1185">Reference proteome</keyword>
<proteinExistence type="predicted"/>
<dbReference type="GO" id="GO:0022857">
    <property type="term" value="F:transmembrane transporter activity"/>
    <property type="evidence" value="ECO:0007669"/>
    <property type="project" value="InterPro"/>
</dbReference>
<name>A0A914D2V7_9BILA</name>
<dbReference type="Pfam" id="PF07690">
    <property type="entry name" value="MFS_1"/>
    <property type="match status" value="1"/>
</dbReference>
<protein>
    <submittedName>
        <fullName evidence="8">Uncharacterized protein</fullName>
    </submittedName>
</protein>
<feature type="transmembrane region" description="Helical" evidence="6">
    <location>
        <begin position="160"/>
        <end position="183"/>
    </location>
</feature>
<dbReference type="Gene3D" id="1.20.1250.20">
    <property type="entry name" value="MFS general substrate transporter like domains"/>
    <property type="match status" value="1"/>
</dbReference>
<dbReference type="PANTHER" id="PTHR43385:SF1">
    <property type="entry name" value="RIBOFLAVIN TRANSPORTER RIBJ"/>
    <property type="match status" value="1"/>
</dbReference>
<feature type="transmembrane region" description="Helical" evidence="6">
    <location>
        <begin position="100"/>
        <end position="121"/>
    </location>
</feature>
<evidence type="ECO:0000313" key="7">
    <source>
        <dbReference type="Proteomes" id="UP000887540"/>
    </source>
</evidence>
<dbReference type="GO" id="GO:0016020">
    <property type="term" value="C:membrane"/>
    <property type="evidence" value="ECO:0007669"/>
    <property type="project" value="UniProtKB-SubCell"/>
</dbReference>
<evidence type="ECO:0000256" key="3">
    <source>
        <dbReference type="ARBA" id="ARBA00022692"/>
    </source>
</evidence>
<feature type="transmembrane region" description="Helical" evidence="6">
    <location>
        <begin position="189"/>
        <end position="210"/>
    </location>
</feature>
<sequence length="218" mass="24284">KATNEEEIQSGTSSPPIDEKPNILTIKEVLISNTFALLYATLFLNTVWCNTKDGLFKAYGLEFIHDDFFLAILSSVSSVISCGSLIVYGILVDKVGYQKLMLITCAIGSVFMWAIPGVRWVGNRYLYFFWICMMDTVNGATYTLLPYATNKFFGHDNFGIAYGLLMTSLTLAGLTTSLCSQFLLPLIGYEYLFVTIGCFLFTSLILTAFFHKTKYGSA</sequence>
<keyword evidence="2" id="KW-0813">Transport</keyword>
<accession>A0A914D2V7</accession>
<comment type="subcellular location">
    <subcellularLocation>
        <location evidence="1">Membrane</location>
        <topology evidence="1">Multi-pass membrane protein</topology>
    </subcellularLocation>
</comment>
<dbReference type="PANTHER" id="PTHR43385">
    <property type="entry name" value="RIBOFLAVIN TRANSPORTER RIBJ"/>
    <property type="match status" value="1"/>
</dbReference>
<dbReference type="WBParaSite" id="ACRNAN_scaffold17595.g7106.t1">
    <property type="protein sequence ID" value="ACRNAN_scaffold17595.g7106.t1"/>
    <property type="gene ID" value="ACRNAN_scaffold17595.g7106"/>
</dbReference>
<evidence type="ECO:0000256" key="4">
    <source>
        <dbReference type="ARBA" id="ARBA00022989"/>
    </source>
</evidence>
<reference evidence="8" key="1">
    <citation type="submission" date="2022-11" db="UniProtKB">
        <authorList>
            <consortium name="WormBaseParasite"/>
        </authorList>
    </citation>
    <scope>IDENTIFICATION</scope>
</reference>
<dbReference type="SUPFAM" id="SSF103473">
    <property type="entry name" value="MFS general substrate transporter"/>
    <property type="match status" value="1"/>
</dbReference>
<feature type="transmembrane region" description="Helical" evidence="6">
    <location>
        <begin position="127"/>
        <end position="148"/>
    </location>
</feature>
<evidence type="ECO:0000256" key="2">
    <source>
        <dbReference type="ARBA" id="ARBA00022448"/>
    </source>
</evidence>
<dbReference type="InterPro" id="IPR052983">
    <property type="entry name" value="MFS_Riboflavin_Transporter"/>
</dbReference>
<evidence type="ECO:0000313" key="8">
    <source>
        <dbReference type="WBParaSite" id="ACRNAN_scaffold17595.g7106.t1"/>
    </source>
</evidence>
<feature type="transmembrane region" description="Helical" evidence="6">
    <location>
        <begin position="29"/>
        <end position="48"/>
    </location>
</feature>
<evidence type="ECO:0000256" key="1">
    <source>
        <dbReference type="ARBA" id="ARBA00004141"/>
    </source>
</evidence>
<dbReference type="Proteomes" id="UP000887540">
    <property type="component" value="Unplaced"/>
</dbReference>
<organism evidence="7 8">
    <name type="scientific">Acrobeloides nanus</name>
    <dbReference type="NCBI Taxonomy" id="290746"/>
    <lineage>
        <taxon>Eukaryota</taxon>
        <taxon>Metazoa</taxon>
        <taxon>Ecdysozoa</taxon>
        <taxon>Nematoda</taxon>
        <taxon>Chromadorea</taxon>
        <taxon>Rhabditida</taxon>
        <taxon>Tylenchina</taxon>
        <taxon>Cephalobomorpha</taxon>
        <taxon>Cephaloboidea</taxon>
        <taxon>Cephalobidae</taxon>
        <taxon>Acrobeloides</taxon>
    </lineage>
</organism>
<keyword evidence="4 6" id="KW-1133">Transmembrane helix</keyword>
<evidence type="ECO:0000256" key="5">
    <source>
        <dbReference type="ARBA" id="ARBA00023136"/>
    </source>
</evidence>
<feature type="transmembrane region" description="Helical" evidence="6">
    <location>
        <begin position="68"/>
        <end position="88"/>
    </location>
</feature>
<dbReference type="AlphaFoldDB" id="A0A914D2V7"/>
<keyword evidence="5 6" id="KW-0472">Membrane</keyword>
<evidence type="ECO:0000256" key="6">
    <source>
        <dbReference type="SAM" id="Phobius"/>
    </source>
</evidence>
<keyword evidence="3 6" id="KW-0812">Transmembrane</keyword>